<keyword evidence="2" id="KW-1185">Reference proteome</keyword>
<dbReference type="Proteomes" id="UP000593565">
    <property type="component" value="Unassembled WGS sequence"/>
</dbReference>
<accession>A0A7J5ZY53</accession>
<protein>
    <submittedName>
        <fullName evidence="1">Uncharacterized protein</fullName>
    </submittedName>
</protein>
<evidence type="ECO:0000313" key="2">
    <source>
        <dbReference type="Proteomes" id="UP000593565"/>
    </source>
</evidence>
<comment type="caution">
    <text evidence="1">The sequence shown here is derived from an EMBL/GenBank/DDBJ whole genome shotgun (WGS) entry which is preliminary data.</text>
</comment>
<dbReference type="AlphaFoldDB" id="A0A7J5ZY53"/>
<dbReference type="EMBL" id="JAAGNN010000021">
    <property type="protein sequence ID" value="KAF4075353.1"/>
    <property type="molecule type" value="Genomic_DNA"/>
</dbReference>
<organism evidence="1 2">
    <name type="scientific">Ameiurus melas</name>
    <name type="common">Black bullhead</name>
    <name type="synonym">Silurus melas</name>
    <dbReference type="NCBI Taxonomy" id="219545"/>
    <lineage>
        <taxon>Eukaryota</taxon>
        <taxon>Metazoa</taxon>
        <taxon>Chordata</taxon>
        <taxon>Craniata</taxon>
        <taxon>Vertebrata</taxon>
        <taxon>Euteleostomi</taxon>
        <taxon>Actinopterygii</taxon>
        <taxon>Neopterygii</taxon>
        <taxon>Teleostei</taxon>
        <taxon>Ostariophysi</taxon>
        <taxon>Siluriformes</taxon>
        <taxon>Ictaluridae</taxon>
        <taxon>Ameiurus</taxon>
    </lineage>
</organism>
<sequence length="59" mass="6616">MLVRRESAWLVEMLAVLVALTLVPTWSDGLLLTKCELKSQLEEAFSKLQVENAADIITK</sequence>
<reference evidence="1 2" key="1">
    <citation type="submission" date="2020-02" db="EMBL/GenBank/DDBJ databases">
        <title>A chromosome-scale genome assembly of the black bullhead catfish (Ameiurus melas).</title>
        <authorList>
            <person name="Wen M."/>
            <person name="Zham M."/>
            <person name="Cabau C."/>
            <person name="Klopp C."/>
            <person name="Donnadieu C."/>
            <person name="Roques C."/>
            <person name="Bouchez O."/>
            <person name="Lampietro C."/>
            <person name="Jouanno E."/>
            <person name="Herpin A."/>
            <person name="Louis A."/>
            <person name="Berthelot C."/>
            <person name="Parey E."/>
            <person name="Roest-Crollius H."/>
            <person name="Braasch I."/>
            <person name="Postlethwait J."/>
            <person name="Robinson-Rechavi M."/>
            <person name="Echchiki A."/>
            <person name="Begum T."/>
            <person name="Montfort J."/>
            <person name="Schartl M."/>
            <person name="Bobe J."/>
            <person name="Guiguen Y."/>
        </authorList>
    </citation>
    <scope>NUCLEOTIDE SEQUENCE [LARGE SCALE GENOMIC DNA]</scope>
    <source>
        <strain evidence="1">M_S1</strain>
        <tissue evidence="1">Blood</tissue>
    </source>
</reference>
<evidence type="ECO:0000313" key="1">
    <source>
        <dbReference type="EMBL" id="KAF4075353.1"/>
    </source>
</evidence>
<proteinExistence type="predicted"/>
<name>A0A7J5ZY53_AMEME</name>
<feature type="non-terminal residue" evidence="1">
    <location>
        <position position="59"/>
    </location>
</feature>
<gene>
    <name evidence="1" type="ORF">AMELA_G00233770</name>
</gene>